<proteinExistence type="inferred from homology"/>
<dbReference type="GO" id="GO:0005304">
    <property type="term" value="F:L-valine transmembrane transporter activity"/>
    <property type="evidence" value="ECO:0007669"/>
    <property type="project" value="TreeGrafter"/>
</dbReference>
<comment type="similarity">
    <text evidence="2">Belongs to the branched chain amino acid transporter family.</text>
</comment>
<feature type="transmembrane region" description="Helical" evidence="9">
    <location>
        <begin position="414"/>
        <end position="433"/>
    </location>
</feature>
<feature type="transmembrane region" description="Helical" evidence="9">
    <location>
        <begin position="194"/>
        <end position="217"/>
    </location>
</feature>
<keyword evidence="8 9" id="KW-0472">Membrane</keyword>
<feature type="transmembrane region" description="Helical" evidence="9">
    <location>
        <begin position="375"/>
        <end position="394"/>
    </location>
</feature>
<keyword evidence="3" id="KW-0813">Transport</keyword>
<feature type="transmembrane region" description="Helical" evidence="9">
    <location>
        <begin position="345"/>
        <end position="363"/>
    </location>
</feature>
<keyword evidence="5 9" id="KW-0812">Transmembrane</keyword>
<keyword evidence="4" id="KW-1003">Cell membrane</keyword>
<dbReference type="Proteomes" id="UP000271587">
    <property type="component" value="Chromosome"/>
</dbReference>
<evidence type="ECO:0000256" key="6">
    <source>
        <dbReference type="ARBA" id="ARBA00022970"/>
    </source>
</evidence>
<feature type="transmembrane region" description="Helical" evidence="9">
    <location>
        <begin position="118"/>
        <end position="141"/>
    </location>
</feature>
<feature type="transmembrane region" description="Helical" evidence="9">
    <location>
        <begin position="229"/>
        <end position="254"/>
    </location>
</feature>
<evidence type="ECO:0000256" key="9">
    <source>
        <dbReference type="SAM" id="Phobius"/>
    </source>
</evidence>
<feature type="transmembrane region" description="Helical" evidence="9">
    <location>
        <begin position="316"/>
        <end position="339"/>
    </location>
</feature>
<evidence type="ECO:0000256" key="3">
    <source>
        <dbReference type="ARBA" id="ARBA00022448"/>
    </source>
</evidence>
<feature type="transmembrane region" description="Helical" evidence="9">
    <location>
        <begin position="279"/>
        <end position="304"/>
    </location>
</feature>
<dbReference type="GO" id="GO:0005886">
    <property type="term" value="C:plasma membrane"/>
    <property type="evidence" value="ECO:0007669"/>
    <property type="project" value="UniProtKB-SubCell"/>
</dbReference>
<evidence type="ECO:0000256" key="1">
    <source>
        <dbReference type="ARBA" id="ARBA00004651"/>
    </source>
</evidence>
<comment type="subcellular location">
    <subcellularLocation>
        <location evidence="1">Cell membrane</location>
        <topology evidence="1">Multi-pass membrane protein</topology>
    </subcellularLocation>
</comment>
<dbReference type="KEGG" id="cgk:CGERO_08035"/>
<evidence type="ECO:0000313" key="10">
    <source>
        <dbReference type="EMBL" id="AZA11904.1"/>
    </source>
</evidence>
<dbReference type="Pfam" id="PF05525">
    <property type="entry name" value="Branch_AA_trans"/>
    <property type="match status" value="1"/>
</dbReference>
<name>A0A3G6J797_9CORY</name>
<keyword evidence="7 9" id="KW-1133">Transmembrane helix</keyword>
<dbReference type="NCBIfam" id="TIGR00796">
    <property type="entry name" value="livcs"/>
    <property type="match status" value="1"/>
</dbReference>
<dbReference type="AlphaFoldDB" id="A0A3G6J797"/>
<dbReference type="InterPro" id="IPR004685">
    <property type="entry name" value="Brnchd-chn_aa_trnsp_Livcs"/>
</dbReference>
<keyword evidence="6" id="KW-0029">Amino-acid transport</keyword>
<evidence type="ECO:0000256" key="4">
    <source>
        <dbReference type="ARBA" id="ARBA00022475"/>
    </source>
</evidence>
<protein>
    <submittedName>
        <fullName evidence="10">Branched-chain amino acid transport system 2 carrier protein</fullName>
    </submittedName>
</protein>
<evidence type="ECO:0000256" key="7">
    <source>
        <dbReference type="ARBA" id="ARBA00022989"/>
    </source>
</evidence>
<organism evidence="10 11">
    <name type="scientific">Corynebacterium gerontici</name>
    <dbReference type="NCBI Taxonomy" id="2079234"/>
    <lineage>
        <taxon>Bacteria</taxon>
        <taxon>Bacillati</taxon>
        <taxon>Actinomycetota</taxon>
        <taxon>Actinomycetes</taxon>
        <taxon>Mycobacteriales</taxon>
        <taxon>Corynebacteriaceae</taxon>
        <taxon>Corynebacterium</taxon>
    </lineage>
</organism>
<evidence type="ECO:0000256" key="8">
    <source>
        <dbReference type="ARBA" id="ARBA00023136"/>
    </source>
</evidence>
<reference evidence="10 11" key="1">
    <citation type="submission" date="2018-11" db="EMBL/GenBank/DDBJ databases">
        <authorList>
            <person name="Kleinhagauer T."/>
            <person name="Glaeser S.P."/>
            <person name="Spergser J."/>
            <person name="Ruckert C."/>
            <person name="Kaempfer P."/>
            <person name="Busse H.-J."/>
        </authorList>
    </citation>
    <scope>NUCLEOTIDE SEQUENCE [LARGE SCALE GENOMIC DNA]</scope>
    <source>
        <strain evidence="10 11">W8</strain>
    </source>
</reference>
<feature type="transmembrane region" description="Helical" evidence="9">
    <location>
        <begin position="7"/>
        <end position="27"/>
    </location>
</feature>
<dbReference type="EMBL" id="CP033897">
    <property type="protein sequence ID" value="AZA11904.1"/>
    <property type="molecule type" value="Genomic_DNA"/>
</dbReference>
<dbReference type="GO" id="GO:0015818">
    <property type="term" value="P:isoleucine transport"/>
    <property type="evidence" value="ECO:0007669"/>
    <property type="project" value="TreeGrafter"/>
</dbReference>
<dbReference type="RefSeq" id="WP_245998812.1">
    <property type="nucleotide sequence ID" value="NZ_CP033897.1"/>
</dbReference>
<dbReference type="PANTHER" id="PTHR30588:SF0">
    <property type="entry name" value="BRANCHED-CHAIN AMINO ACID PERMEASE BRNQ"/>
    <property type="match status" value="1"/>
</dbReference>
<feature type="transmembrane region" description="Helical" evidence="9">
    <location>
        <begin position="39"/>
        <end position="66"/>
    </location>
</feature>
<dbReference type="GO" id="GO:0015820">
    <property type="term" value="P:L-leucine transport"/>
    <property type="evidence" value="ECO:0007669"/>
    <property type="project" value="TreeGrafter"/>
</dbReference>
<evidence type="ECO:0000256" key="2">
    <source>
        <dbReference type="ARBA" id="ARBA00008540"/>
    </source>
</evidence>
<dbReference type="GO" id="GO:0015190">
    <property type="term" value="F:L-leucine transmembrane transporter activity"/>
    <property type="evidence" value="ECO:0007669"/>
    <property type="project" value="TreeGrafter"/>
</dbReference>
<feature type="transmembrane region" description="Helical" evidence="9">
    <location>
        <begin position="153"/>
        <end position="174"/>
    </location>
</feature>
<keyword evidence="11" id="KW-1185">Reference proteome</keyword>
<sequence>MRKPAGVIIPTALTLFSMFFGAGNLIFPPMLGQLAGDHFAPAMIGFLLGGIGLPVLTVITMAMTGADVRSLGARAGNIFNIAFCVVAYLAVGAMYAIPRTGAVSYSAVVDPVLQPVDGANAVVAHAGFNALFFAVALLLAVHPEGIVSALGKVLTPILLVLLVLLVGMVLWWFGDTPVAAAQAPYENSPLTAGFLEGYLTMDSIAALAFGILVVSALRTRAATSVLKPAIAVSLIAGGLLGAIYVGLGLIGLHFDGRFDDGAVLLAQSAHEVFGPWGQLVFGLTVLLACMTTAVGLLAATSEFFHRLIPGVSYRSWLITFTLVSFAIASLGLSTMLSIAAPLISFIYPIAITLVIATIAGRIFNACVRGSHDPTLWSFRFAAWTAAACSAFAALETLGVPGVSIQWLPLAQQQLTWVAPAIVAYAVGLVIDGVRYRKELGEHRAL</sequence>
<accession>A0A3G6J797</accession>
<dbReference type="PANTHER" id="PTHR30588">
    <property type="entry name" value="BRANCHED-CHAIN AMINO ACID TRANSPORT SYSTEM 2 CARRIER PROTEIN"/>
    <property type="match status" value="1"/>
</dbReference>
<dbReference type="GO" id="GO:0015188">
    <property type="term" value="F:L-isoleucine transmembrane transporter activity"/>
    <property type="evidence" value="ECO:0007669"/>
    <property type="project" value="TreeGrafter"/>
</dbReference>
<evidence type="ECO:0000313" key="11">
    <source>
        <dbReference type="Proteomes" id="UP000271587"/>
    </source>
</evidence>
<gene>
    <name evidence="10" type="primary">brnQ</name>
    <name evidence="10" type="ORF">CGERO_08035</name>
</gene>
<evidence type="ECO:0000256" key="5">
    <source>
        <dbReference type="ARBA" id="ARBA00022692"/>
    </source>
</evidence>
<feature type="transmembrane region" description="Helical" evidence="9">
    <location>
        <begin position="78"/>
        <end position="98"/>
    </location>
</feature>